<evidence type="ECO:0000259" key="9">
    <source>
        <dbReference type="SMART" id="SM01354"/>
    </source>
</evidence>
<feature type="region of interest" description="Disordered" evidence="8">
    <location>
        <begin position="591"/>
        <end position="620"/>
    </location>
</feature>
<evidence type="ECO:0000256" key="4">
    <source>
        <dbReference type="ARBA" id="ARBA00022448"/>
    </source>
</evidence>
<dbReference type="SUPFAM" id="SSF48371">
    <property type="entry name" value="ARM repeat"/>
    <property type="match status" value="1"/>
</dbReference>
<keyword evidence="11" id="KW-1185">Reference proteome</keyword>
<accession>A0AAN0JS05</accession>
<dbReference type="GeneID" id="100634378"/>
<protein>
    <recommendedName>
        <fullName evidence="3">AP-3 complex subunit delta</fullName>
    </recommendedName>
</protein>
<dbReference type="Pfam" id="PF06375">
    <property type="entry name" value="AP3D1"/>
    <property type="match status" value="1"/>
</dbReference>
<reference evidence="10" key="2">
    <citation type="submission" date="2024-06" db="UniProtKB">
        <authorList>
            <consortium name="EnsemblMetazoa"/>
        </authorList>
    </citation>
    <scope>IDENTIFICATION</scope>
</reference>
<feature type="compositionally biased region" description="Basic residues" evidence="8">
    <location>
        <begin position="756"/>
        <end position="767"/>
    </location>
</feature>
<evidence type="ECO:0000313" key="11">
    <source>
        <dbReference type="Proteomes" id="UP000007879"/>
    </source>
</evidence>
<evidence type="ECO:0000256" key="1">
    <source>
        <dbReference type="ARBA" id="ARBA00004308"/>
    </source>
</evidence>
<dbReference type="InterPro" id="IPR002553">
    <property type="entry name" value="Clathrin/coatomer_adapt-like_N"/>
</dbReference>
<dbReference type="InterPro" id="IPR058898">
    <property type="entry name" value="Mu_AP3"/>
</dbReference>
<dbReference type="EnsemblMetazoa" id="XM_020004086.1">
    <property type="protein sequence ID" value="XP_019859645.1"/>
    <property type="gene ID" value="LOC100634378"/>
</dbReference>
<evidence type="ECO:0000256" key="3">
    <source>
        <dbReference type="ARBA" id="ARBA00015717"/>
    </source>
</evidence>
<evidence type="ECO:0000313" key="10">
    <source>
        <dbReference type="EnsemblMetazoa" id="XP_019859645.1"/>
    </source>
</evidence>
<name>A0AAN0JS05_AMPQE</name>
<feature type="compositionally biased region" description="Basic residues" evidence="8">
    <location>
        <begin position="652"/>
        <end position="669"/>
    </location>
</feature>
<keyword evidence="4" id="KW-0813">Transport</keyword>
<dbReference type="GO" id="GO:0010008">
    <property type="term" value="C:endosome membrane"/>
    <property type="evidence" value="ECO:0007669"/>
    <property type="project" value="TreeGrafter"/>
</dbReference>
<evidence type="ECO:0000256" key="5">
    <source>
        <dbReference type="ARBA" id="ARBA00022737"/>
    </source>
</evidence>
<dbReference type="KEGG" id="aqu:100634378"/>
<dbReference type="GO" id="GO:0030123">
    <property type="term" value="C:AP-3 adaptor complex"/>
    <property type="evidence" value="ECO:0007669"/>
    <property type="project" value="InterPro"/>
</dbReference>
<dbReference type="GO" id="GO:0006896">
    <property type="term" value="P:Golgi to vacuole transport"/>
    <property type="evidence" value="ECO:0007669"/>
    <property type="project" value="TreeGrafter"/>
</dbReference>
<evidence type="ECO:0000256" key="7">
    <source>
        <dbReference type="ARBA" id="ARBA00023136"/>
    </source>
</evidence>
<dbReference type="RefSeq" id="XP_019859645.1">
    <property type="nucleotide sequence ID" value="XM_020004086.1"/>
</dbReference>
<keyword evidence="6" id="KW-0653">Protein transport</keyword>
<feature type="compositionally biased region" description="Basic and acidic residues" evidence="8">
    <location>
        <begin position="686"/>
        <end position="697"/>
    </location>
</feature>
<feature type="compositionally biased region" description="Basic and acidic residues" evidence="8">
    <location>
        <begin position="943"/>
        <end position="964"/>
    </location>
</feature>
<reference evidence="11" key="1">
    <citation type="journal article" date="2010" name="Nature">
        <title>The Amphimedon queenslandica genome and the evolution of animal complexity.</title>
        <authorList>
            <person name="Srivastava M."/>
            <person name="Simakov O."/>
            <person name="Chapman J."/>
            <person name="Fahey B."/>
            <person name="Gauthier M.E."/>
            <person name="Mitros T."/>
            <person name="Richards G.S."/>
            <person name="Conaco C."/>
            <person name="Dacre M."/>
            <person name="Hellsten U."/>
            <person name="Larroux C."/>
            <person name="Putnam N.H."/>
            <person name="Stanke M."/>
            <person name="Adamska M."/>
            <person name="Darling A."/>
            <person name="Degnan S.M."/>
            <person name="Oakley T.H."/>
            <person name="Plachetzki D.C."/>
            <person name="Zhai Y."/>
            <person name="Adamski M."/>
            <person name="Calcino A."/>
            <person name="Cummins S.F."/>
            <person name="Goodstein D.M."/>
            <person name="Harris C."/>
            <person name="Jackson D.J."/>
            <person name="Leys S.P."/>
            <person name="Shu S."/>
            <person name="Woodcroft B.J."/>
            <person name="Vervoort M."/>
            <person name="Kosik K.S."/>
            <person name="Manning G."/>
            <person name="Degnan B.M."/>
            <person name="Rokhsar D.S."/>
        </authorList>
    </citation>
    <scope>NUCLEOTIDE SEQUENCE [LARGE SCALE GENOMIC DNA]</scope>
</reference>
<feature type="compositionally biased region" description="Acidic residues" evidence="8">
    <location>
        <begin position="672"/>
        <end position="685"/>
    </location>
</feature>
<keyword evidence="5" id="KW-0677">Repeat</keyword>
<dbReference type="PANTHER" id="PTHR22781">
    <property type="entry name" value="DELTA ADAPTIN-RELATED"/>
    <property type="match status" value="1"/>
</dbReference>
<feature type="compositionally biased region" description="Basic and acidic residues" evidence="8">
    <location>
        <begin position="918"/>
        <end position="930"/>
    </location>
</feature>
<feature type="compositionally biased region" description="Basic residues" evidence="8">
    <location>
        <begin position="845"/>
        <end position="862"/>
    </location>
</feature>
<dbReference type="Gene3D" id="1.25.10.10">
    <property type="entry name" value="Leucine-rich Repeat Variant"/>
    <property type="match status" value="1"/>
</dbReference>
<dbReference type="FunFam" id="1.25.10.10:FF:000251">
    <property type="entry name" value="AP-3 complex subunit delta"/>
    <property type="match status" value="1"/>
</dbReference>
<dbReference type="PANTHER" id="PTHR22781:SF12">
    <property type="entry name" value="AP-3 COMPLEX SUBUNIT DELTA-1"/>
    <property type="match status" value="1"/>
</dbReference>
<dbReference type="InterPro" id="IPR010474">
    <property type="entry name" value="AP3D_dom_metazoa"/>
</dbReference>
<evidence type="ECO:0000256" key="2">
    <source>
        <dbReference type="ARBA" id="ARBA00006613"/>
    </source>
</evidence>
<feature type="compositionally biased region" description="Basic residues" evidence="8">
    <location>
        <begin position="965"/>
        <end position="984"/>
    </location>
</feature>
<feature type="domain" description="AP-3 complex subunit delta" evidence="9">
    <location>
        <begin position="682"/>
        <end position="815"/>
    </location>
</feature>
<proteinExistence type="inferred from homology"/>
<dbReference type="AlphaFoldDB" id="A0AAN0JS05"/>
<evidence type="ECO:0000256" key="6">
    <source>
        <dbReference type="ARBA" id="ARBA00022927"/>
    </source>
</evidence>
<dbReference type="Pfam" id="PF01602">
    <property type="entry name" value="Adaptin_N"/>
    <property type="match status" value="1"/>
</dbReference>
<evidence type="ECO:0000256" key="8">
    <source>
        <dbReference type="SAM" id="MobiDB-lite"/>
    </source>
</evidence>
<dbReference type="GO" id="GO:0006623">
    <property type="term" value="P:protein targeting to vacuole"/>
    <property type="evidence" value="ECO:0007669"/>
    <property type="project" value="TreeGrafter"/>
</dbReference>
<keyword evidence="7" id="KW-0472">Membrane</keyword>
<sequence length="1260" mass="139632">MFEKTLSDLVRGIRSHRGSESQFISSCMAEIKRELKQGNITVKANAISKLTYLQMLGYDITWAAFNIIEVMSSSKFTYKRIGYLAATQCFYDDLDLVMLTTNMIKKDLSSPNQYEAGLALTGLSCFVTPDIARDLANDVLTLTSSSRPYIKKKAVVVLYKIFLKFPDALRPAFPRLKNCLEDPDPGVQCAAVSVICELAQKNPKNYLSLAPTLFKLMNNSSNNWMLIKIIKLFGSLCPLEPRLGKKLAEPLTSLIHSTSAMSLLYECVATVVAGMPTNTSMMQLCVSKLRLFMEDADQNLKYLGLLAMSSIIVQQPKAVAQVKDIIMDCMEDRDESIRIRALELIVGMANKKNINELVRSLLGYIDTTESTFFRDIVIEKIITMCSYKGYSHITNFEWYITILVEMTRFEGTRHGKLIASQMLDVTIRVKDVRPFCVRQMATIVENTQLFVSSNKNGPCEVLYAAAWIVGEFSEHLSNPQPVMEALINPRITDLPGHIQAVFVQNIVKLYASILVKAEAEGSTEAVEEVGAMLVEKLPVFMQSSDLEVQERACGILQLMKYIVKLQSKGAAVADELQKLFAGDLNPVAPKAQKKVPVPEGLDLDKWINDPPSDSEDDMEDETTTNFFGILSADSHRTPFYQDDDIGTPETSRKKKDKGKGKKKGKKHRGKGEDEEDGGYPEDDEEEMKKAREIRRQNIENNPHYLKASPAAKRKQEAPIEEIEKPAAAKEVPGISKLELGVPLIIEAPSVRDALKSKKGKKGKKRKGRHEEEEAVSRPVVDTTAELPEGALESDPDDTTDQLADDLAKKLNVNLDEPLRDDEALPVRTHRVVSQDAQPVEEKKKKGDKKKSSKKRSSKKSKKDKGEEEEEGKKKKKSKKEKTKKEDEATPNVLLDFEDVEDETPSVPEPQPKTKEKKKPAPVEETKKDDMDSLDFWLSSSDAKVTEEKVETVTEPAAEVKETKVKKERKSKGEKRSSKSGKKSRKSDSAGTESIPSVGVAKSGVSATSELLELGLDEVSTSSTETGTTFKLLAEDENLKLSYDIKANPMYNNGITVAIVFNNKSSLQLTSLDFNVLDSLNAKLERPSGVSAQSSVPVPFQLPPGTANECQFMFTVQEFYMTQKLRGTVTYMMKSDSGTAQDKIDFKLTLSPSSFICPTKLPQDRFAALLSSGNLSETVSVKCNFTKTSTFFGSLSAIMTTLHLSIVEQSSDSASLYGCSIAGHHICILVKSQGDTKIAVSAKGSDSRLVSSLMDELKNVV</sequence>
<feature type="region of interest" description="Disordered" evidence="8">
    <location>
        <begin position="749"/>
        <end position="1001"/>
    </location>
</feature>
<dbReference type="InterPro" id="IPR011989">
    <property type="entry name" value="ARM-like"/>
</dbReference>
<feature type="compositionally biased region" description="Acidic residues" evidence="8">
    <location>
        <begin position="791"/>
        <end position="803"/>
    </location>
</feature>
<organism evidence="10 11">
    <name type="scientific">Amphimedon queenslandica</name>
    <name type="common">Sponge</name>
    <dbReference type="NCBI Taxonomy" id="400682"/>
    <lineage>
        <taxon>Eukaryota</taxon>
        <taxon>Metazoa</taxon>
        <taxon>Porifera</taxon>
        <taxon>Demospongiae</taxon>
        <taxon>Heteroscleromorpha</taxon>
        <taxon>Haplosclerida</taxon>
        <taxon>Niphatidae</taxon>
        <taxon>Amphimedon</taxon>
    </lineage>
</organism>
<dbReference type="SMART" id="SM01354">
    <property type="entry name" value="BLVR"/>
    <property type="match status" value="1"/>
</dbReference>
<dbReference type="Proteomes" id="UP000007879">
    <property type="component" value="Unassembled WGS sequence"/>
</dbReference>
<comment type="subcellular location">
    <subcellularLocation>
        <location evidence="1">Endomembrane system</location>
    </subcellularLocation>
</comment>
<dbReference type="Pfam" id="PF26171">
    <property type="entry name" value="Mu_AP3"/>
    <property type="match status" value="1"/>
</dbReference>
<dbReference type="InterPro" id="IPR016024">
    <property type="entry name" value="ARM-type_fold"/>
</dbReference>
<dbReference type="InterPro" id="IPR017105">
    <property type="entry name" value="AP3_complex_dsu"/>
</dbReference>
<feature type="region of interest" description="Disordered" evidence="8">
    <location>
        <begin position="637"/>
        <end position="718"/>
    </location>
</feature>
<comment type="similarity">
    <text evidence="2">Belongs to the adaptor complexes large subunit family.</text>
</comment>